<keyword evidence="13 14" id="KW-0998">Cell outer membrane</keyword>
<evidence type="ECO:0000256" key="14">
    <source>
        <dbReference type="PROSITE-ProRule" id="PRU01360"/>
    </source>
</evidence>
<reference evidence="17" key="1">
    <citation type="submission" date="2021-04" db="EMBL/GenBank/DDBJ databases">
        <authorList>
            <person name="Zhang D.-C."/>
        </authorList>
    </citation>
    <scope>NUCLEOTIDE SEQUENCE</scope>
    <source>
        <strain evidence="17">CGMCC 1.15697</strain>
    </source>
</reference>
<gene>
    <name evidence="17" type="ORF">KAJ83_05500</name>
</gene>
<keyword evidence="10 15" id="KW-0798">TonB box</keyword>
<evidence type="ECO:0000256" key="13">
    <source>
        <dbReference type="ARBA" id="ARBA00023237"/>
    </source>
</evidence>
<evidence type="ECO:0000256" key="11">
    <source>
        <dbReference type="ARBA" id="ARBA00023136"/>
    </source>
</evidence>
<dbReference type="InterPro" id="IPR000531">
    <property type="entry name" value="Beta-barrel_TonB"/>
</dbReference>
<evidence type="ECO:0000313" key="18">
    <source>
        <dbReference type="Proteomes" id="UP000672602"/>
    </source>
</evidence>
<dbReference type="GO" id="GO:0015891">
    <property type="term" value="P:siderophore transport"/>
    <property type="evidence" value="ECO:0007669"/>
    <property type="project" value="InterPro"/>
</dbReference>
<evidence type="ECO:0000256" key="5">
    <source>
        <dbReference type="ARBA" id="ARBA00022496"/>
    </source>
</evidence>
<evidence type="ECO:0000256" key="8">
    <source>
        <dbReference type="ARBA" id="ARBA00023004"/>
    </source>
</evidence>
<dbReference type="InterPro" id="IPR011662">
    <property type="entry name" value="Secretin/TonB_short_N"/>
</dbReference>
<keyword evidence="5" id="KW-0410">Iron transport</keyword>
<dbReference type="InterPro" id="IPR037066">
    <property type="entry name" value="Plug_dom_sf"/>
</dbReference>
<organism evidence="17 18">
    <name type="scientific">Marivibrio halodurans</name>
    <dbReference type="NCBI Taxonomy" id="2039722"/>
    <lineage>
        <taxon>Bacteria</taxon>
        <taxon>Pseudomonadati</taxon>
        <taxon>Pseudomonadota</taxon>
        <taxon>Alphaproteobacteria</taxon>
        <taxon>Rhodospirillales</taxon>
        <taxon>Rhodospirillaceae</taxon>
        <taxon>Marivibrio</taxon>
    </lineage>
</organism>
<evidence type="ECO:0000256" key="3">
    <source>
        <dbReference type="ARBA" id="ARBA00022448"/>
    </source>
</evidence>
<dbReference type="Pfam" id="PF07715">
    <property type="entry name" value="Plug"/>
    <property type="match status" value="1"/>
</dbReference>
<dbReference type="NCBIfam" id="TIGR01783">
    <property type="entry name" value="TonB-siderophor"/>
    <property type="match status" value="1"/>
</dbReference>
<evidence type="ECO:0000256" key="9">
    <source>
        <dbReference type="ARBA" id="ARBA00023065"/>
    </source>
</evidence>
<dbReference type="InterPro" id="IPR010105">
    <property type="entry name" value="TonB_sidphr_rcpt"/>
</dbReference>
<evidence type="ECO:0000256" key="6">
    <source>
        <dbReference type="ARBA" id="ARBA00022692"/>
    </source>
</evidence>
<dbReference type="SUPFAM" id="SSF56935">
    <property type="entry name" value="Porins"/>
    <property type="match status" value="1"/>
</dbReference>
<keyword evidence="9" id="KW-0406">Ion transport</keyword>
<proteinExistence type="inferred from homology"/>
<dbReference type="SMART" id="SM00965">
    <property type="entry name" value="STN"/>
    <property type="match status" value="1"/>
</dbReference>
<evidence type="ECO:0000313" key="17">
    <source>
        <dbReference type="EMBL" id="MBP5856453.1"/>
    </source>
</evidence>
<evidence type="ECO:0000256" key="4">
    <source>
        <dbReference type="ARBA" id="ARBA00022452"/>
    </source>
</evidence>
<evidence type="ECO:0000256" key="1">
    <source>
        <dbReference type="ARBA" id="ARBA00004571"/>
    </source>
</evidence>
<keyword evidence="11 14" id="KW-0472">Membrane</keyword>
<keyword evidence="12 17" id="KW-0675">Receptor</keyword>
<evidence type="ECO:0000256" key="10">
    <source>
        <dbReference type="ARBA" id="ARBA00023077"/>
    </source>
</evidence>
<dbReference type="FunFam" id="2.170.130.10:FF:000010">
    <property type="entry name" value="Ferripyoverdine receptor"/>
    <property type="match status" value="1"/>
</dbReference>
<dbReference type="GO" id="GO:0038023">
    <property type="term" value="F:signaling receptor activity"/>
    <property type="evidence" value="ECO:0007669"/>
    <property type="project" value="InterPro"/>
</dbReference>
<dbReference type="InterPro" id="IPR012910">
    <property type="entry name" value="Plug_dom"/>
</dbReference>
<dbReference type="Pfam" id="PF00593">
    <property type="entry name" value="TonB_dep_Rec_b-barrel"/>
    <property type="match status" value="1"/>
</dbReference>
<dbReference type="PANTHER" id="PTHR32552:SF74">
    <property type="entry name" value="HYDROXAMATE SIDEROPHORE RECEPTOR FHUE"/>
    <property type="match status" value="1"/>
</dbReference>
<dbReference type="PANTHER" id="PTHR32552">
    <property type="entry name" value="FERRICHROME IRON RECEPTOR-RELATED"/>
    <property type="match status" value="1"/>
</dbReference>
<evidence type="ECO:0000256" key="7">
    <source>
        <dbReference type="ARBA" id="ARBA00022729"/>
    </source>
</evidence>
<keyword evidence="3 14" id="KW-0813">Transport</keyword>
<keyword evidence="8" id="KW-0408">Iron</keyword>
<name>A0A8J7S0K7_9PROT</name>
<dbReference type="EMBL" id="JAGMWN010000002">
    <property type="protein sequence ID" value="MBP5856453.1"/>
    <property type="molecule type" value="Genomic_DNA"/>
</dbReference>
<dbReference type="RefSeq" id="WP_210681027.1">
    <property type="nucleotide sequence ID" value="NZ_JAGMWN010000002.1"/>
</dbReference>
<comment type="caution">
    <text evidence="17">The sequence shown here is derived from an EMBL/GenBank/DDBJ whole genome shotgun (WGS) entry which is preliminary data.</text>
</comment>
<keyword evidence="4 14" id="KW-1134">Transmembrane beta strand</keyword>
<keyword evidence="7" id="KW-0732">Signal</keyword>
<dbReference type="Proteomes" id="UP000672602">
    <property type="component" value="Unassembled WGS sequence"/>
</dbReference>
<keyword evidence="6 14" id="KW-0812">Transmembrane</keyword>
<dbReference type="PROSITE" id="PS52016">
    <property type="entry name" value="TONB_DEPENDENT_REC_3"/>
    <property type="match status" value="1"/>
</dbReference>
<dbReference type="GO" id="GO:0009279">
    <property type="term" value="C:cell outer membrane"/>
    <property type="evidence" value="ECO:0007669"/>
    <property type="project" value="UniProtKB-SubCell"/>
</dbReference>
<dbReference type="Gene3D" id="3.55.50.30">
    <property type="match status" value="1"/>
</dbReference>
<dbReference type="AlphaFoldDB" id="A0A8J7S0K7"/>
<sequence>MNCGIEQQPEGTGHGATLRVSLAIATALSATALSIVVAVPPARAQAVDGQVQVVQLSNEKAFDLPSQPLTTALTQFGQQSGMQVTVHGTLPRDLTAPAVRGPMTSEEALNRLLAGSGLIYTRSDDATVAIERPSDNNGSAIVLDPITVEGSTLRDPGQTEGTGSYAGSQVSVGSKIPTSIRETPQSVSVVTRQLMEDRNYTSLEDAMRQTTGMNVVRTDETRSPVYSRGFEVDTFQYDGVTVRNDNSFGKSLDLYTYDRVEVLRGPSGLFQGSGEPGGAINFVRKRPLDDFAYGGAARVGSWNYYRGEADVTGPLTDNKRVRGRIVAAYEDREYFYDVARKERPVLYGTIEADITESTTLSVGSTYQQDDAVISYGLPTFDNGELLDVDRSTFIGADWNRYELETVSTFADIEHSFDDGAKLQLTTRYVDRSAGGKYAFSLGGGADPNTGLVQLHGQKFNSKQEDISIDAHGYVPLQAFGQTQKLLGGFDYKYSDFDKNYWDSGIFASTNVYAPRSDIPEPNFVASSASGLNTEQYGLYGQARLKPTGWLTGIFGGRLSWWQSEARDNLIGQTTSDTSIEAEGTPYAAIVIDANDAASFYGSYASIFQPQTATTVAGDVLPPRVGDQYEAGVKIGLFNDNLIGHLAAFQVQDQNRALSDPNNPGFSISAGEVRSRGIEAEISGSPAEGWQLLTGYAYTESEYIKGSASQTGTAFRPTIPKHVFNLWARYKFYEGPLEGLSIGGGGKVASSFFVQSGNLRIEEDGYVVANAQLGYDLTEDASVSLSVNNILDETYYEKLQGTSLGNRFGEPRSFWLTLRKNF</sequence>
<dbReference type="Gene3D" id="2.40.170.20">
    <property type="entry name" value="TonB-dependent receptor, beta-barrel domain"/>
    <property type="match status" value="1"/>
</dbReference>
<evidence type="ECO:0000259" key="16">
    <source>
        <dbReference type="SMART" id="SM00965"/>
    </source>
</evidence>
<dbReference type="InterPro" id="IPR036942">
    <property type="entry name" value="Beta-barrel_TonB_sf"/>
</dbReference>
<dbReference type="InterPro" id="IPR039426">
    <property type="entry name" value="TonB-dep_rcpt-like"/>
</dbReference>
<dbReference type="Gene3D" id="2.170.130.10">
    <property type="entry name" value="TonB-dependent receptor, plug domain"/>
    <property type="match status" value="1"/>
</dbReference>
<evidence type="ECO:0000256" key="12">
    <source>
        <dbReference type="ARBA" id="ARBA00023170"/>
    </source>
</evidence>
<comment type="subcellular location">
    <subcellularLocation>
        <location evidence="1 14">Cell outer membrane</location>
        <topology evidence="1 14">Multi-pass membrane protein</topology>
    </subcellularLocation>
</comment>
<accession>A0A8J7S0K7</accession>
<dbReference type="GO" id="GO:0015344">
    <property type="term" value="F:siderophore uptake transmembrane transporter activity"/>
    <property type="evidence" value="ECO:0007669"/>
    <property type="project" value="TreeGrafter"/>
</dbReference>
<feature type="domain" description="Secretin/TonB short N-terminal" evidence="16">
    <location>
        <begin position="82"/>
        <end position="133"/>
    </location>
</feature>
<comment type="similarity">
    <text evidence="2 14 15">Belongs to the TonB-dependent receptor family.</text>
</comment>
<evidence type="ECO:0000256" key="15">
    <source>
        <dbReference type="RuleBase" id="RU003357"/>
    </source>
</evidence>
<protein>
    <submittedName>
        <fullName evidence="17">TonB-dependent siderophore receptor</fullName>
    </submittedName>
</protein>
<keyword evidence="18" id="KW-1185">Reference proteome</keyword>
<evidence type="ECO:0000256" key="2">
    <source>
        <dbReference type="ARBA" id="ARBA00009810"/>
    </source>
</evidence>
<dbReference type="CDD" id="cd01347">
    <property type="entry name" value="ligand_gated_channel"/>
    <property type="match status" value="1"/>
</dbReference>